<evidence type="ECO:0000256" key="1">
    <source>
        <dbReference type="SAM" id="Phobius"/>
    </source>
</evidence>
<dbReference type="Proteomes" id="UP000267821">
    <property type="component" value="Unassembled WGS sequence"/>
</dbReference>
<evidence type="ECO:0000313" key="2">
    <source>
        <dbReference type="EMBL" id="RPB25859.1"/>
    </source>
</evidence>
<sequence>MEYNINQRIGIHSYILCSPSITREKSGWSGICFAVWWLFGMAVYGGSLGDDDRIDFL</sequence>
<evidence type="ECO:0000313" key="3">
    <source>
        <dbReference type="Proteomes" id="UP000267821"/>
    </source>
</evidence>
<dbReference type="InParanoid" id="A0A3N4LWA4"/>
<keyword evidence="1" id="KW-1133">Transmembrane helix</keyword>
<accession>A0A3N4LWA4</accession>
<keyword evidence="3" id="KW-1185">Reference proteome</keyword>
<dbReference type="AlphaFoldDB" id="A0A3N4LWA4"/>
<organism evidence="2 3">
    <name type="scientific">Terfezia boudieri ATCC MYA-4762</name>
    <dbReference type="NCBI Taxonomy" id="1051890"/>
    <lineage>
        <taxon>Eukaryota</taxon>
        <taxon>Fungi</taxon>
        <taxon>Dikarya</taxon>
        <taxon>Ascomycota</taxon>
        <taxon>Pezizomycotina</taxon>
        <taxon>Pezizomycetes</taxon>
        <taxon>Pezizales</taxon>
        <taxon>Pezizaceae</taxon>
        <taxon>Terfezia</taxon>
    </lineage>
</organism>
<feature type="transmembrane region" description="Helical" evidence="1">
    <location>
        <begin position="28"/>
        <end position="47"/>
    </location>
</feature>
<name>A0A3N4LWA4_9PEZI</name>
<gene>
    <name evidence="2" type="ORF">L211DRAFT_835934</name>
</gene>
<proteinExistence type="predicted"/>
<protein>
    <submittedName>
        <fullName evidence="2">Uncharacterized protein</fullName>
    </submittedName>
</protein>
<dbReference type="EMBL" id="ML121536">
    <property type="protein sequence ID" value="RPB25859.1"/>
    <property type="molecule type" value="Genomic_DNA"/>
</dbReference>
<reference evidence="2 3" key="1">
    <citation type="journal article" date="2018" name="Nat. Ecol. Evol.">
        <title>Pezizomycetes genomes reveal the molecular basis of ectomycorrhizal truffle lifestyle.</title>
        <authorList>
            <person name="Murat C."/>
            <person name="Payen T."/>
            <person name="Noel B."/>
            <person name="Kuo A."/>
            <person name="Morin E."/>
            <person name="Chen J."/>
            <person name="Kohler A."/>
            <person name="Krizsan K."/>
            <person name="Balestrini R."/>
            <person name="Da Silva C."/>
            <person name="Montanini B."/>
            <person name="Hainaut M."/>
            <person name="Levati E."/>
            <person name="Barry K.W."/>
            <person name="Belfiori B."/>
            <person name="Cichocki N."/>
            <person name="Clum A."/>
            <person name="Dockter R.B."/>
            <person name="Fauchery L."/>
            <person name="Guy J."/>
            <person name="Iotti M."/>
            <person name="Le Tacon F."/>
            <person name="Lindquist E.A."/>
            <person name="Lipzen A."/>
            <person name="Malagnac F."/>
            <person name="Mello A."/>
            <person name="Molinier V."/>
            <person name="Miyauchi S."/>
            <person name="Poulain J."/>
            <person name="Riccioni C."/>
            <person name="Rubini A."/>
            <person name="Sitrit Y."/>
            <person name="Splivallo R."/>
            <person name="Traeger S."/>
            <person name="Wang M."/>
            <person name="Zifcakova L."/>
            <person name="Wipf D."/>
            <person name="Zambonelli A."/>
            <person name="Paolocci F."/>
            <person name="Nowrousian M."/>
            <person name="Ottonello S."/>
            <person name="Baldrian P."/>
            <person name="Spatafora J.W."/>
            <person name="Henrissat B."/>
            <person name="Nagy L.G."/>
            <person name="Aury J.M."/>
            <person name="Wincker P."/>
            <person name="Grigoriev I.V."/>
            <person name="Bonfante P."/>
            <person name="Martin F.M."/>
        </authorList>
    </citation>
    <scope>NUCLEOTIDE SEQUENCE [LARGE SCALE GENOMIC DNA]</scope>
    <source>
        <strain evidence="2 3">ATCC MYA-4762</strain>
    </source>
</reference>
<feature type="non-terminal residue" evidence="2">
    <location>
        <position position="57"/>
    </location>
</feature>
<keyword evidence="1" id="KW-0812">Transmembrane</keyword>
<keyword evidence="1" id="KW-0472">Membrane</keyword>